<name>A0A1Y3BKK8_EURMA</name>
<gene>
    <name evidence="2" type="ORF">BLA29_015375</name>
</gene>
<evidence type="ECO:0000313" key="3">
    <source>
        <dbReference type="Proteomes" id="UP000194236"/>
    </source>
</evidence>
<organism evidence="2 3">
    <name type="scientific">Euroglyphus maynei</name>
    <name type="common">Mayne's house dust mite</name>
    <dbReference type="NCBI Taxonomy" id="6958"/>
    <lineage>
        <taxon>Eukaryota</taxon>
        <taxon>Metazoa</taxon>
        <taxon>Ecdysozoa</taxon>
        <taxon>Arthropoda</taxon>
        <taxon>Chelicerata</taxon>
        <taxon>Arachnida</taxon>
        <taxon>Acari</taxon>
        <taxon>Acariformes</taxon>
        <taxon>Sarcoptiformes</taxon>
        <taxon>Astigmata</taxon>
        <taxon>Psoroptidia</taxon>
        <taxon>Analgoidea</taxon>
        <taxon>Pyroglyphidae</taxon>
        <taxon>Pyroglyphinae</taxon>
        <taxon>Euroglyphus</taxon>
    </lineage>
</organism>
<keyword evidence="3" id="KW-1185">Reference proteome</keyword>
<dbReference type="OrthoDB" id="6022699at2759"/>
<reference evidence="2 3" key="1">
    <citation type="submission" date="2017-03" db="EMBL/GenBank/DDBJ databases">
        <title>Genome Survey of Euroglyphus maynei.</title>
        <authorList>
            <person name="Arlian L.G."/>
            <person name="Morgan M.S."/>
            <person name="Rider S.D."/>
        </authorList>
    </citation>
    <scope>NUCLEOTIDE SEQUENCE [LARGE SCALE GENOMIC DNA]</scope>
    <source>
        <strain evidence="2">Arlian Lab</strain>
        <tissue evidence="2">Whole body</tissue>
    </source>
</reference>
<protein>
    <submittedName>
        <fullName evidence="2">Uncharacterized protein</fullName>
    </submittedName>
</protein>
<feature type="region of interest" description="Disordered" evidence="1">
    <location>
        <begin position="32"/>
        <end position="60"/>
    </location>
</feature>
<proteinExistence type="predicted"/>
<sequence length="60" mass="6254">MEASYGIGVQNRYALFLEDGEEDSVDPYSLMNASGIGPVDHQSGGDSLKKVSTPSSSSAT</sequence>
<dbReference type="EMBL" id="MUJZ01017758">
    <property type="protein sequence ID" value="OTF80554.1"/>
    <property type="molecule type" value="Genomic_DNA"/>
</dbReference>
<dbReference type="AlphaFoldDB" id="A0A1Y3BKK8"/>
<feature type="non-terminal residue" evidence="2">
    <location>
        <position position="60"/>
    </location>
</feature>
<evidence type="ECO:0000256" key="1">
    <source>
        <dbReference type="SAM" id="MobiDB-lite"/>
    </source>
</evidence>
<comment type="caution">
    <text evidence="2">The sequence shown here is derived from an EMBL/GenBank/DDBJ whole genome shotgun (WGS) entry which is preliminary data.</text>
</comment>
<dbReference type="Proteomes" id="UP000194236">
    <property type="component" value="Unassembled WGS sequence"/>
</dbReference>
<accession>A0A1Y3BKK8</accession>
<feature type="compositionally biased region" description="Low complexity" evidence="1">
    <location>
        <begin position="50"/>
        <end position="60"/>
    </location>
</feature>
<evidence type="ECO:0000313" key="2">
    <source>
        <dbReference type="EMBL" id="OTF80554.1"/>
    </source>
</evidence>